<protein>
    <submittedName>
        <fullName evidence="2">Uncharacterized protein</fullName>
    </submittedName>
</protein>
<accession>A0AAW2H1A2</accession>
<reference evidence="2 3" key="1">
    <citation type="submission" date="2023-03" db="EMBL/GenBank/DDBJ databases">
        <title>High recombination rates correlate with genetic variation in Cardiocondyla obscurior ants.</title>
        <authorList>
            <person name="Errbii M."/>
        </authorList>
    </citation>
    <scope>NUCLEOTIDE SEQUENCE [LARGE SCALE GENOMIC DNA]</scope>
    <source>
        <strain evidence="2">Alpha-2009</strain>
        <tissue evidence="2">Whole body</tissue>
    </source>
</reference>
<name>A0AAW2H1A2_9HYME</name>
<organism evidence="2 3">
    <name type="scientific">Cardiocondyla obscurior</name>
    <dbReference type="NCBI Taxonomy" id="286306"/>
    <lineage>
        <taxon>Eukaryota</taxon>
        <taxon>Metazoa</taxon>
        <taxon>Ecdysozoa</taxon>
        <taxon>Arthropoda</taxon>
        <taxon>Hexapoda</taxon>
        <taxon>Insecta</taxon>
        <taxon>Pterygota</taxon>
        <taxon>Neoptera</taxon>
        <taxon>Endopterygota</taxon>
        <taxon>Hymenoptera</taxon>
        <taxon>Apocrita</taxon>
        <taxon>Aculeata</taxon>
        <taxon>Formicoidea</taxon>
        <taxon>Formicidae</taxon>
        <taxon>Myrmicinae</taxon>
        <taxon>Cardiocondyla</taxon>
    </lineage>
</organism>
<dbReference type="Proteomes" id="UP001430953">
    <property type="component" value="Unassembled WGS sequence"/>
</dbReference>
<evidence type="ECO:0000256" key="1">
    <source>
        <dbReference type="SAM" id="MobiDB-lite"/>
    </source>
</evidence>
<proteinExistence type="predicted"/>
<dbReference type="AlphaFoldDB" id="A0AAW2H1A2"/>
<keyword evidence="3" id="KW-1185">Reference proteome</keyword>
<evidence type="ECO:0000313" key="2">
    <source>
        <dbReference type="EMBL" id="KAL0133198.1"/>
    </source>
</evidence>
<feature type="region of interest" description="Disordered" evidence="1">
    <location>
        <begin position="1"/>
        <end position="50"/>
    </location>
</feature>
<dbReference type="EMBL" id="JADYXP020000001">
    <property type="protein sequence ID" value="KAL0133198.1"/>
    <property type="molecule type" value="Genomic_DNA"/>
</dbReference>
<feature type="compositionally biased region" description="Basic residues" evidence="1">
    <location>
        <begin position="158"/>
        <end position="175"/>
    </location>
</feature>
<comment type="caution">
    <text evidence="2">The sequence shown here is derived from an EMBL/GenBank/DDBJ whole genome shotgun (WGS) entry which is preliminary data.</text>
</comment>
<evidence type="ECO:0000313" key="3">
    <source>
        <dbReference type="Proteomes" id="UP001430953"/>
    </source>
</evidence>
<feature type="region of interest" description="Disordered" evidence="1">
    <location>
        <begin position="154"/>
        <end position="175"/>
    </location>
</feature>
<sequence length="175" mass="20107">MQIASRRFAGGKNKREIKASVSADGRGGERKPPERACSMTRPGDARGEGVSWKGPWGARGSFIIRGEERPARTHHRIIAHDRCAPNNNDEIAIYGDNEETMSGKDTEYPVSRVKKERKGQRERAEVEKLITAYKMHSPQALFLRMSLCRRKNDDGTFKKKKRTWRGRTEKVRRRK</sequence>
<gene>
    <name evidence="2" type="ORF">PUN28_000749</name>
</gene>